<dbReference type="CDD" id="cd02966">
    <property type="entry name" value="TlpA_like_family"/>
    <property type="match status" value="1"/>
</dbReference>
<feature type="chain" id="PRO_5006665763" description="Thioredoxin domain-containing protein" evidence="1">
    <location>
        <begin position="27"/>
        <end position="383"/>
    </location>
</feature>
<dbReference type="SUPFAM" id="SSF52833">
    <property type="entry name" value="Thioredoxin-like"/>
    <property type="match status" value="1"/>
</dbReference>
<gene>
    <name evidence="3" type="ORF">ASU31_02890</name>
</gene>
<accession>A0A0T5VUJ3</accession>
<evidence type="ECO:0000313" key="4">
    <source>
        <dbReference type="Proteomes" id="UP000051950"/>
    </source>
</evidence>
<dbReference type="EMBL" id="LMZQ01000002">
    <property type="protein sequence ID" value="KRT17506.1"/>
    <property type="molecule type" value="Genomic_DNA"/>
</dbReference>
<proteinExistence type="predicted"/>
<keyword evidence="4" id="KW-1185">Reference proteome</keyword>
<feature type="signal peptide" evidence="1">
    <location>
        <begin position="1"/>
        <end position="26"/>
    </location>
</feature>
<organism evidence="3 4">
    <name type="scientific">Pedobacter ginsenosidimutans</name>
    <dbReference type="NCBI Taxonomy" id="687842"/>
    <lineage>
        <taxon>Bacteria</taxon>
        <taxon>Pseudomonadati</taxon>
        <taxon>Bacteroidota</taxon>
        <taxon>Sphingobacteriia</taxon>
        <taxon>Sphingobacteriales</taxon>
        <taxon>Sphingobacteriaceae</taxon>
        <taxon>Pedobacter</taxon>
    </lineage>
</organism>
<dbReference type="PANTHER" id="PTHR42852">
    <property type="entry name" value="THIOL:DISULFIDE INTERCHANGE PROTEIN DSBE"/>
    <property type="match status" value="1"/>
</dbReference>
<dbReference type="InterPro" id="IPR036249">
    <property type="entry name" value="Thioredoxin-like_sf"/>
</dbReference>
<dbReference type="InterPro" id="IPR013766">
    <property type="entry name" value="Thioredoxin_domain"/>
</dbReference>
<dbReference type="PANTHER" id="PTHR42852:SF18">
    <property type="entry name" value="CHROMOSOME UNDETERMINED SCAFFOLD_47, WHOLE GENOME SHOTGUN SEQUENCE"/>
    <property type="match status" value="1"/>
</dbReference>
<evidence type="ECO:0000259" key="2">
    <source>
        <dbReference type="PROSITE" id="PS51352"/>
    </source>
</evidence>
<dbReference type="Gene3D" id="3.40.30.10">
    <property type="entry name" value="Glutaredoxin"/>
    <property type="match status" value="1"/>
</dbReference>
<feature type="domain" description="Thioredoxin" evidence="2">
    <location>
        <begin position="243"/>
        <end position="382"/>
    </location>
</feature>
<evidence type="ECO:0000256" key="1">
    <source>
        <dbReference type="SAM" id="SignalP"/>
    </source>
</evidence>
<evidence type="ECO:0000313" key="3">
    <source>
        <dbReference type="EMBL" id="KRT17506.1"/>
    </source>
</evidence>
<name>A0A0T5VUJ3_9SPHI</name>
<dbReference type="STRING" id="687842.ASU31_02890"/>
<dbReference type="Proteomes" id="UP000051950">
    <property type="component" value="Unassembled WGS sequence"/>
</dbReference>
<dbReference type="Pfam" id="PF08534">
    <property type="entry name" value="Redoxin"/>
    <property type="match status" value="1"/>
</dbReference>
<dbReference type="GO" id="GO:0016491">
    <property type="term" value="F:oxidoreductase activity"/>
    <property type="evidence" value="ECO:0007669"/>
    <property type="project" value="InterPro"/>
</dbReference>
<keyword evidence="1" id="KW-0732">Signal</keyword>
<dbReference type="PROSITE" id="PS51352">
    <property type="entry name" value="THIOREDOXIN_2"/>
    <property type="match status" value="1"/>
</dbReference>
<dbReference type="OrthoDB" id="9815205at2"/>
<dbReference type="AlphaFoldDB" id="A0A0T5VUJ3"/>
<dbReference type="InterPro" id="IPR050553">
    <property type="entry name" value="Thioredoxin_ResA/DsbE_sf"/>
</dbReference>
<reference evidence="3 4" key="1">
    <citation type="submission" date="2015-11" db="EMBL/GenBank/DDBJ databases">
        <title>Sequence of Pedobacter ginsenosidimutans.</title>
        <authorList>
            <person name="Carson E."/>
            <person name="Keyser V."/>
            <person name="Newman J."/>
            <person name="Miller J."/>
        </authorList>
    </citation>
    <scope>NUCLEOTIDE SEQUENCE [LARGE SCALE GENOMIC DNA]</scope>
    <source>
        <strain evidence="3 4">KACC 14530</strain>
    </source>
</reference>
<dbReference type="InterPro" id="IPR013740">
    <property type="entry name" value="Redoxin"/>
</dbReference>
<protein>
    <recommendedName>
        <fullName evidence="2">Thioredoxin domain-containing protein</fullName>
    </recommendedName>
</protein>
<comment type="caution">
    <text evidence="3">The sequence shown here is derived from an EMBL/GenBank/DDBJ whole genome shotgun (WGS) entry which is preliminary data.</text>
</comment>
<sequence>MILWNRKALLIIGCALFLLSPDEVDAQLLQKSSQAINTKKNLSYTDIVQTKFSFQEDFYADTLSSAILPGKSEPISTGQFLLTGKNISYAFDGNRMITLHLTDSTYAVQKESVSGQDTRTLLYWAMEMQKLSKLSENKIVQLADTIINDISFANIRITVTDTVEQNQRSYNISSFIIDKENYLPVKIIRQFKGLGNDGTSFGLVEIHNYSEYKINQNKFPDLSNATIPAYFSLPVKRQPVKFLENGTPAPFLKAYDKKGNLLDTSFLKGKMVLINFSLIGCPHCVGAAQMLNRLQEKFKGRNLLILNIYPIDPFEAIVKFDIKEQVLSPSYTSDRSVVKSFPLDGYPSFYLIDMQGKIAQSYNGYYKALEQELEEKIETYLSR</sequence>
<dbReference type="RefSeq" id="WP_057930901.1">
    <property type="nucleotide sequence ID" value="NZ_LMZQ01000002.1"/>
</dbReference>